<proteinExistence type="predicted"/>
<accession>A0A4R0R396</accession>
<gene>
    <name evidence="1" type="ORF">EIP91_010362</name>
</gene>
<reference evidence="1 2" key="1">
    <citation type="submission" date="2018-11" db="EMBL/GenBank/DDBJ databases">
        <title>Genome assembly of Steccherinum ochraceum LE-BIN_3174, the white-rot fungus of the Steccherinaceae family (The Residual Polyporoid clade, Polyporales, Basidiomycota).</title>
        <authorList>
            <person name="Fedorova T.V."/>
            <person name="Glazunova O.A."/>
            <person name="Landesman E.O."/>
            <person name="Moiseenko K.V."/>
            <person name="Psurtseva N.V."/>
            <person name="Savinova O.S."/>
            <person name="Shakhova N.V."/>
            <person name="Tyazhelova T.V."/>
            <person name="Vasina D.V."/>
        </authorList>
    </citation>
    <scope>NUCLEOTIDE SEQUENCE [LARGE SCALE GENOMIC DNA]</scope>
    <source>
        <strain evidence="1 2">LE-BIN_3174</strain>
    </source>
</reference>
<dbReference type="AlphaFoldDB" id="A0A4R0R396"/>
<evidence type="ECO:0000313" key="2">
    <source>
        <dbReference type="Proteomes" id="UP000292702"/>
    </source>
</evidence>
<evidence type="ECO:0008006" key="3">
    <source>
        <dbReference type="Google" id="ProtNLM"/>
    </source>
</evidence>
<comment type="caution">
    <text evidence="1">The sequence shown here is derived from an EMBL/GenBank/DDBJ whole genome shotgun (WGS) entry which is preliminary data.</text>
</comment>
<sequence length="327" mass="37613">MSTLTFATGRPGDIGLPHPFMNRTTEQHIATLPSSPTKVLDCDKVRFIPTHQIRGTKVQRGRLVDAREPTKVLLVDCMLKLYWQRLNVAEDEDEETPRIDRELAIHNKIVAVPECVDLVPEFYGTFRGGGLTHAKHLEFSCIIMEYCGEFFTENQVYSMDKVFRDAVADAASGLIALHVHAKLERGAPLERDSVVWNGVKDSLPKWVGLAEWTEHLDCLEAKLTAEESAKKYVTPQWEIPRDGICPEIFYTLRDALQFWVPTHFESRGFKAPMANQVENFEAYYQRYLANDGLLDFQKKNIKDVYEQWWRLHGHRMQALLGHRRSPS</sequence>
<keyword evidence="2" id="KW-1185">Reference proteome</keyword>
<dbReference type="Proteomes" id="UP000292702">
    <property type="component" value="Unassembled WGS sequence"/>
</dbReference>
<organism evidence="1 2">
    <name type="scientific">Steccherinum ochraceum</name>
    <dbReference type="NCBI Taxonomy" id="92696"/>
    <lineage>
        <taxon>Eukaryota</taxon>
        <taxon>Fungi</taxon>
        <taxon>Dikarya</taxon>
        <taxon>Basidiomycota</taxon>
        <taxon>Agaricomycotina</taxon>
        <taxon>Agaricomycetes</taxon>
        <taxon>Polyporales</taxon>
        <taxon>Steccherinaceae</taxon>
        <taxon>Steccherinum</taxon>
    </lineage>
</organism>
<protein>
    <recommendedName>
        <fullName evidence="3">Protein kinase domain-containing protein</fullName>
    </recommendedName>
</protein>
<evidence type="ECO:0000313" key="1">
    <source>
        <dbReference type="EMBL" id="TCD60313.1"/>
    </source>
</evidence>
<name>A0A4R0R396_9APHY</name>
<dbReference type="EMBL" id="RWJN01000619">
    <property type="protein sequence ID" value="TCD60313.1"/>
    <property type="molecule type" value="Genomic_DNA"/>
</dbReference>